<proteinExistence type="predicted"/>
<dbReference type="Proteomes" id="UP000094669">
    <property type="component" value="Unassembled WGS sequence"/>
</dbReference>
<reference evidence="1" key="1">
    <citation type="submission" date="2018-01" db="EMBL/GenBank/DDBJ databases">
        <title>Genomic characterization of Leptospira inadai serogroup Lyme isolated from captured rat in Brazil and comparative analysis with human reference strain.</title>
        <authorList>
            <person name="Moreno L.Z."/>
            <person name="Loureiro A.P."/>
            <person name="Miraglia F."/>
            <person name="Kremer F.S."/>
            <person name="Eslabao M.R."/>
            <person name="Dellagostin O.A."/>
            <person name="Lilenbaum W."/>
            <person name="Moreno A.M."/>
        </authorList>
    </citation>
    <scope>NUCLEOTIDE SEQUENCE [LARGE SCALE GENOMIC DNA]</scope>
    <source>
        <strain evidence="1">M34/99</strain>
    </source>
</reference>
<protein>
    <submittedName>
        <fullName evidence="1">Uncharacterized protein</fullName>
    </submittedName>
</protein>
<keyword evidence="2" id="KW-1185">Reference proteome</keyword>
<comment type="caution">
    <text evidence="1">The sequence shown here is derived from an EMBL/GenBank/DDBJ whole genome shotgun (WGS) entry which is preliminary data.</text>
</comment>
<name>A0ABX4YFH3_9LEPT</name>
<gene>
    <name evidence="1" type="ORF">BES34_015730</name>
</gene>
<dbReference type="EMBL" id="MCRM02000019">
    <property type="protein sequence ID" value="PNV74006.1"/>
    <property type="molecule type" value="Genomic_DNA"/>
</dbReference>
<evidence type="ECO:0000313" key="1">
    <source>
        <dbReference type="EMBL" id="PNV74006.1"/>
    </source>
</evidence>
<evidence type="ECO:0000313" key="2">
    <source>
        <dbReference type="Proteomes" id="UP000094669"/>
    </source>
</evidence>
<organism evidence="1 2">
    <name type="scientific">Leptospira inadai serovar Lyme</name>
    <dbReference type="NCBI Taxonomy" id="293084"/>
    <lineage>
        <taxon>Bacteria</taxon>
        <taxon>Pseudomonadati</taxon>
        <taxon>Spirochaetota</taxon>
        <taxon>Spirochaetia</taxon>
        <taxon>Leptospirales</taxon>
        <taxon>Leptospiraceae</taxon>
        <taxon>Leptospira</taxon>
    </lineage>
</organism>
<accession>A0ABX4YFH3</accession>
<sequence>MYFHAQIHTLLVFLIERDSPERERKSILSERKTFLSTRLFGESSSNFTSKSLHEKKIGSEFRSYIKYIEFSLN</sequence>